<comment type="pathway">
    <text evidence="3 12">Cofactor biosynthesis; riboflavin biosynthesis; 5-amino-6-(D-ribitylamino)uracil from GTP: step 3/4.</text>
</comment>
<organism evidence="17 18">
    <name type="scientific">Aporhodopirellula rubra</name>
    <dbReference type="NCBI Taxonomy" id="980271"/>
    <lineage>
        <taxon>Bacteria</taxon>
        <taxon>Pseudomonadati</taxon>
        <taxon>Planctomycetota</taxon>
        <taxon>Planctomycetia</taxon>
        <taxon>Pirellulales</taxon>
        <taxon>Pirellulaceae</taxon>
        <taxon>Aporhodopirellula</taxon>
    </lineage>
</organism>
<dbReference type="InterPro" id="IPR002734">
    <property type="entry name" value="RibDG_C"/>
</dbReference>
<feature type="binding site" evidence="14">
    <location>
        <position position="206"/>
    </location>
    <ligand>
        <name>substrate</name>
    </ligand>
</feature>
<protein>
    <recommendedName>
        <fullName evidence="12">Riboflavin biosynthesis protein RibD</fullName>
    </recommendedName>
    <domain>
        <recommendedName>
            <fullName evidence="12">Diaminohydroxyphosphoribosylaminopyrimidine deaminase</fullName>
            <shortName evidence="12">DRAP deaminase</shortName>
            <ecNumber evidence="12">3.5.4.26</ecNumber>
        </recommendedName>
        <alternativeName>
            <fullName evidence="12">Riboflavin-specific deaminase</fullName>
        </alternativeName>
    </domain>
    <domain>
        <recommendedName>
            <fullName evidence="12">5-amino-6-(5-phosphoribosylamino)uracil reductase</fullName>
            <ecNumber evidence="12">1.1.1.193</ecNumber>
        </recommendedName>
        <alternativeName>
            <fullName evidence="12">HTP reductase</fullName>
        </alternativeName>
    </domain>
</protein>
<comment type="function">
    <text evidence="1 12">Converts 2,5-diamino-6-(ribosylamino)-4(3h)-pyrimidinone 5'-phosphate into 5-amino-6-(ribosylamino)-2,4(1h,3h)-pyrimidinedione 5'-phosphate.</text>
</comment>
<keyword evidence="8 12" id="KW-0862">Zinc</keyword>
<evidence type="ECO:0000256" key="7">
    <source>
        <dbReference type="ARBA" id="ARBA00022723"/>
    </source>
</evidence>
<evidence type="ECO:0000256" key="11">
    <source>
        <dbReference type="ARBA" id="ARBA00023268"/>
    </source>
</evidence>
<keyword evidence="6 12" id="KW-0686">Riboflavin biosynthesis</keyword>
<dbReference type="GO" id="GO:0009231">
    <property type="term" value="P:riboflavin biosynthetic process"/>
    <property type="evidence" value="ECO:0007669"/>
    <property type="project" value="UniProtKB-UniPathway"/>
</dbReference>
<comment type="catalytic activity">
    <reaction evidence="12">
        <text>5-amino-6-(5-phospho-D-ribitylamino)uracil + NADP(+) = 5-amino-6-(5-phospho-D-ribosylamino)uracil + NADPH + H(+)</text>
        <dbReference type="Rhea" id="RHEA:17845"/>
        <dbReference type="ChEBI" id="CHEBI:15378"/>
        <dbReference type="ChEBI" id="CHEBI:57783"/>
        <dbReference type="ChEBI" id="CHEBI:58349"/>
        <dbReference type="ChEBI" id="CHEBI:58421"/>
        <dbReference type="ChEBI" id="CHEBI:58453"/>
        <dbReference type="EC" id="1.1.1.193"/>
    </reaction>
</comment>
<feature type="binding site" evidence="15">
    <location>
        <position position="57"/>
    </location>
    <ligand>
        <name>Zn(2+)</name>
        <dbReference type="ChEBI" id="CHEBI:29105"/>
        <note>catalytic</note>
    </ligand>
</feature>
<name>A0A7W5H783_9BACT</name>
<dbReference type="InterPro" id="IPR016193">
    <property type="entry name" value="Cytidine_deaminase-like"/>
</dbReference>
<dbReference type="InterPro" id="IPR004794">
    <property type="entry name" value="Eubact_RibD"/>
</dbReference>
<dbReference type="PANTHER" id="PTHR38011:SF7">
    <property type="entry name" value="2,5-DIAMINO-6-RIBOSYLAMINO-4(3H)-PYRIMIDINONE 5'-PHOSPHATE REDUCTASE"/>
    <property type="match status" value="1"/>
</dbReference>
<dbReference type="AlphaFoldDB" id="A0A7W5H783"/>
<dbReference type="Gene3D" id="3.40.140.10">
    <property type="entry name" value="Cytidine Deaminase, domain 2"/>
    <property type="match status" value="1"/>
</dbReference>
<comment type="caution">
    <text evidence="17">The sequence shown here is derived from an EMBL/GenBank/DDBJ whole genome shotgun (WGS) entry which is preliminary data.</text>
</comment>
<evidence type="ECO:0000313" key="17">
    <source>
        <dbReference type="EMBL" id="MBB3207696.1"/>
    </source>
</evidence>
<feature type="binding site" evidence="14">
    <location>
        <position position="194"/>
    </location>
    <ligand>
        <name>substrate</name>
    </ligand>
</feature>
<sequence>MMMDDVRSGDERWVAEAIDLAWGGLGSVEPNPMVGCVIVRDGRAIGRGFHERYGEAHAEVNALADCQRRGESPCGATAYVTLEPCCHHGKTPPCADALIAAEISRVVVAVVDPFDQVDGGGVERLRAAGISVSTGVQADAATKQLAAYLKRVRTGRPWVIAKWAMSMDGRIATSSGESQWITGGASRAGVHELRGRVEGIAVGMGTVIADDPMLTARGGGPRTPARIVFARSRVPEVSSRLVQTASETPVWLVAGPELSDGALARLADHEVDIIRVDSHDAAGMVDEALRRFGSSDNPSGRPMTNLMVEGGGELLGSFAAGDLIDECHVYIGAKVIGGREAPGPVGDPGFRRLHDASAFAIEDVTRFEDDVRVIYWKRSC</sequence>
<evidence type="ECO:0000256" key="15">
    <source>
        <dbReference type="PIRSR" id="PIRSR006769-3"/>
    </source>
</evidence>
<feature type="binding site" evidence="14">
    <location>
        <begin position="311"/>
        <end position="317"/>
    </location>
    <ligand>
        <name>NADP(+)</name>
        <dbReference type="ChEBI" id="CHEBI:58349"/>
    </ligand>
</feature>
<dbReference type="CDD" id="cd01284">
    <property type="entry name" value="Riboflavin_deaminase-reductase"/>
    <property type="match status" value="1"/>
</dbReference>
<dbReference type="UniPathway" id="UPA00275">
    <property type="reaction ID" value="UER00401"/>
</dbReference>
<dbReference type="EC" id="3.5.4.26" evidence="12"/>
<comment type="catalytic activity">
    <reaction evidence="12">
        <text>2,5-diamino-6-hydroxy-4-(5-phosphoribosylamino)-pyrimidine + H2O + H(+) = 5-amino-6-(5-phospho-D-ribosylamino)uracil + NH4(+)</text>
        <dbReference type="Rhea" id="RHEA:21868"/>
        <dbReference type="ChEBI" id="CHEBI:15377"/>
        <dbReference type="ChEBI" id="CHEBI:15378"/>
        <dbReference type="ChEBI" id="CHEBI:28938"/>
        <dbReference type="ChEBI" id="CHEBI:58453"/>
        <dbReference type="ChEBI" id="CHEBI:58614"/>
        <dbReference type="EC" id="3.5.4.26"/>
    </reaction>
</comment>
<dbReference type="SUPFAM" id="SSF53927">
    <property type="entry name" value="Cytidine deaminase-like"/>
    <property type="match status" value="1"/>
</dbReference>
<dbReference type="Gene3D" id="3.40.430.10">
    <property type="entry name" value="Dihydrofolate Reductase, subunit A"/>
    <property type="match status" value="1"/>
</dbReference>
<dbReference type="NCBIfam" id="TIGR00326">
    <property type="entry name" value="eubact_ribD"/>
    <property type="match status" value="1"/>
</dbReference>
<evidence type="ECO:0000256" key="9">
    <source>
        <dbReference type="ARBA" id="ARBA00022857"/>
    </source>
</evidence>
<dbReference type="Pfam" id="PF01872">
    <property type="entry name" value="RibD_C"/>
    <property type="match status" value="1"/>
</dbReference>
<evidence type="ECO:0000256" key="8">
    <source>
        <dbReference type="ARBA" id="ARBA00022833"/>
    </source>
</evidence>
<feature type="binding site" evidence="14">
    <location>
        <position position="180"/>
    </location>
    <ligand>
        <name>NADP(+)</name>
        <dbReference type="ChEBI" id="CHEBI:58349"/>
    </ligand>
</feature>
<dbReference type="InterPro" id="IPR050765">
    <property type="entry name" value="Riboflavin_Biosynth_HTPR"/>
</dbReference>
<dbReference type="InterPro" id="IPR016192">
    <property type="entry name" value="APOBEC/CMP_deaminase_Zn-bd"/>
</dbReference>
<keyword evidence="18" id="KW-1185">Reference proteome</keyword>
<evidence type="ECO:0000256" key="4">
    <source>
        <dbReference type="ARBA" id="ARBA00005259"/>
    </source>
</evidence>
<comment type="cofactor">
    <cofactor evidence="12 15">
        <name>Zn(2+)</name>
        <dbReference type="ChEBI" id="CHEBI:29105"/>
    </cofactor>
    <text evidence="12 15">Binds 1 zinc ion.</text>
</comment>
<evidence type="ECO:0000256" key="2">
    <source>
        <dbReference type="ARBA" id="ARBA00004882"/>
    </source>
</evidence>
<dbReference type="EC" id="1.1.1.193" evidence="12"/>
<feature type="binding site" evidence="14">
    <location>
        <position position="217"/>
    </location>
    <ligand>
        <name>substrate</name>
    </ligand>
</feature>
<feature type="binding site" evidence="15">
    <location>
        <position position="85"/>
    </location>
    <ligand>
        <name>Zn(2+)</name>
        <dbReference type="ChEBI" id="CHEBI:29105"/>
        <note>catalytic</note>
    </ligand>
</feature>
<gene>
    <name evidence="17" type="ORF">FHS27_003521</name>
</gene>
<evidence type="ECO:0000256" key="6">
    <source>
        <dbReference type="ARBA" id="ARBA00022619"/>
    </source>
</evidence>
<feature type="binding site" evidence="14">
    <location>
        <position position="164"/>
    </location>
    <ligand>
        <name>NADP(+)</name>
        <dbReference type="ChEBI" id="CHEBI:58349"/>
    </ligand>
</feature>
<dbReference type="PANTHER" id="PTHR38011">
    <property type="entry name" value="DIHYDROFOLATE REDUCTASE FAMILY PROTEIN (AFU_ORTHOLOGUE AFUA_8G06820)"/>
    <property type="match status" value="1"/>
</dbReference>
<reference evidence="17 18" key="1">
    <citation type="submission" date="2020-08" db="EMBL/GenBank/DDBJ databases">
        <title>Genomic Encyclopedia of Type Strains, Phase III (KMG-III): the genomes of soil and plant-associated and newly described type strains.</title>
        <authorList>
            <person name="Whitman W."/>
        </authorList>
    </citation>
    <scope>NUCLEOTIDE SEQUENCE [LARGE SCALE GENOMIC DNA]</scope>
    <source>
        <strain evidence="17 18">CECT 8075</strain>
    </source>
</reference>
<feature type="binding site" evidence="14">
    <location>
        <position position="214"/>
    </location>
    <ligand>
        <name>substrate</name>
    </ligand>
</feature>
<evidence type="ECO:0000256" key="1">
    <source>
        <dbReference type="ARBA" id="ARBA00002151"/>
    </source>
</evidence>
<dbReference type="SUPFAM" id="SSF53597">
    <property type="entry name" value="Dihydrofolate reductase-like"/>
    <property type="match status" value="1"/>
</dbReference>
<evidence type="ECO:0000259" key="16">
    <source>
        <dbReference type="PROSITE" id="PS51747"/>
    </source>
</evidence>
<feature type="domain" description="CMP/dCMP-type deaminase" evidence="16">
    <location>
        <begin position="8"/>
        <end position="132"/>
    </location>
</feature>
<dbReference type="Proteomes" id="UP000536179">
    <property type="component" value="Unassembled WGS sequence"/>
</dbReference>
<feature type="binding site" evidence="14">
    <location>
        <position position="210"/>
    </location>
    <ligand>
        <name>NADP(+)</name>
        <dbReference type="ChEBI" id="CHEBI:58349"/>
    </ligand>
</feature>
<evidence type="ECO:0000256" key="5">
    <source>
        <dbReference type="ARBA" id="ARBA00007417"/>
    </source>
</evidence>
<dbReference type="PROSITE" id="PS00903">
    <property type="entry name" value="CYT_DCMP_DEAMINASES_1"/>
    <property type="match status" value="1"/>
</dbReference>
<keyword evidence="7 12" id="KW-0479">Metal-binding</keyword>
<evidence type="ECO:0000256" key="3">
    <source>
        <dbReference type="ARBA" id="ARBA00004910"/>
    </source>
</evidence>
<feature type="binding site" evidence="15">
    <location>
        <position position="94"/>
    </location>
    <ligand>
        <name>Zn(2+)</name>
        <dbReference type="ChEBI" id="CHEBI:29105"/>
        <note>catalytic</note>
    </ligand>
</feature>
<comment type="similarity">
    <text evidence="5 12">In the C-terminal section; belongs to the HTP reductase family.</text>
</comment>
<feature type="active site" description="Proton donor" evidence="13">
    <location>
        <position position="59"/>
    </location>
</feature>
<dbReference type="InterPro" id="IPR024072">
    <property type="entry name" value="DHFR-like_dom_sf"/>
</dbReference>
<comment type="similarity">
    <text evidence="4 12">In the N-terminal section; belongs to the cytidine and deoxycytidylate deaminase family.</text>
</comment>
<dbReference type="EMBL" id="JACHXU010000011">
    <property type="protein sequence ID" value="MBB3207696.1"/>
    <property type="molecule type" value="Genomic_DNA"/>
</dbReference>
<accession>A0A7W5H783</accession>
<dbReference type="PIRSF" id="PIRSF006769">
    <property type="entry name" value="RibD"/>
    <property type="match status" value="1"/>
</dbReference>
<feature type="binding site" evidence="14">
    <location>
        <position position="178"/>
    </location>
    <ligand>
        <name>substrate</name>
    </ligand>
</feature>
<dbReference type="InterPro" id="IPR002125">
    <property type="entry name" value="CMP_dCMP_dom"/>
</dbReference>
<evidence type="ECO:0000256" key="10">
    <source>
        <dbReference type="ARBA" id="ARBA00023002"/>
    </source>
</evidence>
<proteinExistence type="inferred from homology"/>
<keyword evidence="10 12" id="KW-0560">Oxidoreductase</keyword>
<evidence type="ECO:0000313" key="18">
    <source>
        <dbReference type="Proteomes" id="UP000536179"/>
    </source>
</evidence>
<dbReference type="GO" id="GO:0008270">
    <property type="term" value="F:zinc ion binding"/>
    <property type="evidence" value="ECO:0007669"/>
    <property type="project" value="InterPro"/>
</dbReference>
<keyword evidence="9 12" id="KW-0521">NADP</keyword>
<feature type="binding site" evidence="14">
    <location>
        <position position="309"/>
    </location>
    <ligand>
        <name>substrate</name>
    </ligand>
</feature>
<evidence type="ECO:0000256" key="14">
    <source>
        <dbReference type="PIRSR" id="PIRSR006769-2"/>
    </source>
</evidence>
<evidence type="ECO:0000256" key="12">
    <source>
        <dbReference type="PIRNR" id="PIRNR006769"/>
    </source>
</evidence>
<evidence type="ECO:0000256" key="13">
    <source>
        <dbReference type="PIRSR" id="PIRSR006769-1"/>
    </source>
</evidence>
<dbReference type="GO" id="GO:0008835">
    <property type="term" value="F:diaminohydroxyphosphoribosylaminopyrimidine deaminase activity"/>
    <property type="evidence" value="ECO:0007669"/>
    <property type="project" value="UniProtKB-EC"/>
</dbReference>
<dbReference type="GO" id="GO:0008703">
    <property type="term" value="F:5-amino-6-(5-phosphoribosylamino)uracil reductase activity"/>
    <property type="evidence" value="ECO:0007669"/>
    <property type="project" value="UniProtKB-EC"/>
</dbReference>
<dbReference type="PROSITE" id="PS51747">
    <property type="entry name" value="CYT_DCMP_DEAMINASES_2"/>
    <property type="match status" value="1"/>
</dbReference>
<comment type="pathway">
    <text evidence="2 12">Cofactor biosynthesis; riboflavin biosynthesis; 5-amino-6-(D-ribitylamino)uracil from GTP: step 2/4.</text>
</comment>
<keyword evidence="11" id="KW-0511">Multifunctional enzyme</keyword>
<dbReference type="Pfam" id="PF00383">
    <property type="entry name" value="dCMP_cyt_deam_1"/>
    <property type="match status" value="1"/>
</dbReference>
<keyword evidence="12 17" id="KW-0378">Hydrolase</keyword>